<feature type="transmembrane region" description="Helical" evidence="8">
    <location>
        <begin position="159"/>
        <end position="176"/>
    </location>
</feature>
<feature type="transmembrane region" description="Helical" evidence="8">
    <location>
        <begin position="120"/>
        <end position="147"/>
    </location>
</feature>
<protein>
    <submittedName>
        <fullName evidence="10">Polar amino acid transport system permease protein</fullName>
    </submittedName>
</protein>
<dbReference type="RefSeq" id="WP_208293915.1">
    <property type="nucleotide sequence ID" value="NZ_SOAU01000001.1"/>
</dbReference>
<evidence type="ECO:0000313" key="11">
    <source>
        <dbReference type="Proteomes" id="UP000294558"/>
    </source>
</evidence>
<keyword evidence="6 8" id="KW-1133">Transmembrane helix</keyword>
<comment type="similarity">
    <text evidence="8">Belongs to the binding-protein-dependent transport system permease family.</text>
</comment>
<dbReference type="PANTHER" id="PTHR30614">
    <property type="entry name" value="MEMBRANE COMPONENT OF AMINO ACID ABC TRANSPORTER"/>
    <property type="match status" value="1"/>
</dbReference>
<dbReference type="InterPro" id="IPR000515">
    <property type="entry name" value="MetI-like"/>
</dbReference>
<name>A0A4R7HUW1_9ACTN</name>
<evidence type="ECO:0000256" key="2">
    <source>
        <dbReference type="ARBA" id="ARBA00022448"/>
    </source>
</evidence>
<dbReference type="EMBL" id="SOAU01000001">
    <property type="protein sequence ID" value="TDT14650.1"/>
    <property type="molecule type" value="Genomic_DNA"/>
</dbReference>
<dbReference type="GO" id="GO:0043190">
    <property type="term" value="C:ATP-binding cassette (ABC) transporter complex"/>
    <property type="evidence" value="ECO:0007669"/>
    <property type="project" value="InterPro"/>
</dbReference>
<dbReference type="GO" id="GO:0022857">
    <property type="term" value="F:transmembrane transporter activity"/>
    <property type="evidence" value="ECO:0007669"/>
    <property type="project" value="InterPro"/>
</dbReference>
<keyword evidence="5" id="KW-0029">Amino-acid transport</keyword>
<evidence type="ECO:0000256" key="7">
    <source>
        <dbReference type="ARBA" id="ARBA00023136"/>
    </source>
</evidence>
<organism evidence="10 11">
    <name type="scientific">Ilumatobacter fluminis</name>
    <dbReference type="NCBI Taxonomy" id="467091"/>
    <lineage>
        <taxon>Bacteria</taxon>
        <taxon>Bacillati</taxon>
        <taxon>Actinomycetota</taxon>
        <taxon>Acidimicrobiia</taxon>
        <taxon>Acidimicrobiales</taxon>
        <taxon>Ilumatobacteraceae</taxon>
        <taxon>Ilumatobacter</taxon>
    </lineage>
</organism>
<proteinExistence type="inferred from homology"/>
<dbReference type="InterPro" id="IPR010065">
    <property type="entry name" value="AA_ABC_transptr_permease_3TM"/>
</dbReference>
<reference evidence="10 11" key="1">
    <citation type="submission" date="2019-03" db="EMBL/GenBank/DDBJ databases">
        <title>Sequencing the genomes of 1000 actinobacteria strains.</title>
        <authorList>
            <person name="Klenk H.-P."/>
        </authorList>
    </citation>
    <scope>NUCLEOTIDE SEQUENCE [LARGE SCALE GENOMIC DNA]</scope>
    <source>
        <strain evidence="10 11">DSM 18936</strain>
    </source>
</reference>
<keyword evidence="11" id="KW-1185">Reference proteome</keyword>
<gene>
    <name evidence="10" type="ORF">BDK89_0205</name>
</gene>
<feature type="transmembrane region" description="Helical" evidence="8">
    <location>
        <begin position="85"/>
        <end position="108"/>
    </location>
</feature>
<dbReference type="NCBIfam" id="TIGR01726">
    <property type="entry name" value="HEQRo_perm_3TM"/>
    <property type="match status" value="1"/>
</dbReference>
<comment type="subcellular location">
    <subcellularLocation>
        <location evidence="1 8">Cell membrane</location>
        <topology evidence="1 8">Multi-pass membrane protein</topology>
    </subcellularLocation>
</comment>
<dbReference type="InterPro" id="IPR035906">
    <property type="entry name" value="MetI-like_sf"/>
</dbReference>
<evidence type="ECO:0000259" key="9">
    <source>
        <dbReference type="PROSITE" id="PS50928"/>
    </source>
</evidence>
<evidence type="ECO:0000256" key="6">
    <source>
        <dbReference type="ARBA" id="ARBA00022989"/>
    </source>
</evidence>
<dbReference type="PANTHER" id="PTHR30614:SF0">
    <property type="entry name" value="L-CYSTINE TRANSPORT SYSTEM PERMEASE PROTEIN TCYL"/>
    <property type="match status" value="1"/>
</dbReference>
<dbReference type="GO" id="GO:0006865">
    <property type="term" value="P:amino acid transport"/>
    <property type="evidence" value="ECO:0007669"/>
    <property type="project" value="UniProtKB-KW"/>
</dbReference>
<dbReference type="InterPro" id="IPR043429">
    <property type="entry name" value="ArtM/GltK/GlnP/TcyL/YhdX-like"/>
</dbReference>
<dbReference type="AlphaFoldDB" id="A0A4R7HUW1"/>
<evidence type="ECO:0000313" key="10">
    <source>
        <dbReference type="EMBL" id="TDT14650.1"/>
    </source>
</evidence>
<keyword evidence="3" id="KW-1003">Cell membrane</keyword>
<evidence type="ECO:0000256" key="1">
    <source>
        <dbReference type="ARBA" id="ARBA00004651"/>
    </source>
</evidence>
<dbReference type="CDD" id="cd06261">
    <property type="entry name" value="TM_PBP2"/>
    <property type="match status" value="1"/>
</dbReference>
<keyword evidence="2 8" id="KW-0813">Transport</keyword>
<feature type="transmembrane region" description="Helical" evidence="8">
    <location>
        <begin position="255"/>
        <end position="274"/>
    </location>
</feature>
<dbReference type="SUPFAM" id="SSF161098">
    <property type="entry name" value="MetI-like"/>
    <property type="match status" value="1"/>
</dbReference>
<keyword evidence="4 8" id="KW-0812">Transmembrane</keyword>
<evidence type="ECO:0000256" key="5">
    <source>
        <dbReference type="ARBA" id="ARBA00022970"/>
    </source>
</evidence>
<sequence length="294" mass="32679">MSAPEPQPGGLPGGLPRRRSFFENTADMLRQEGARAGIVAVISTVVFFGGGFLLVVNSPNWPRVRDQFFNPDDFRESWPLVLDGFWLNIELFIYSMLTIPFVALLIAVMRSLRGPAFFPIRLLAVIFTDVFRGIPLILLILLLGFGVPALDIDGLPNSSTFWGMVALVLSYSAYTAEIYRSGIDAVPESQRSSARALGLTQWQSLRHAILPQAIRNVVPALMNTVVSLQKDVALIAVLGVRDAVREAQIYTTRTFNYTSYVVAAVLFLAISIPLTRFVDWYVARDRARRSQTLV</sequence>
<dbReference type="PROSITE" id="PS50928">
    <property type="entry name" value="ABC_TM1"/>
    <property type="match status" value="1"/>
</dbReference>
<evidence type="ECO:0000256" key="8">
    <source>
        <dbReference type="RuleBase" id="RU363032"/>
    </source>
</evidence>
<evidence type="ECO:0000256" key="3">
    <source>
        <dbReference type="ARBA" id="ARBA00022475"/>
    </source>
</evidence>
<accession>A0A4R7HUW1</accession>
<feature type="domain" description="ABC transmembrane type-1" evidence="9">
    <location>
        <begin position="85"/>
        <end position="278"/>
    </location>
</feature>
<comment type="caution">
    <text evidence="10">The sequence shown here is derived from an EMBL/GenBank/DDBJ whole genome shotgun (WGS) entry which is preliminary data.</text>
</comment>
<feature type="transmembrane region" description="Helical" evidence="8">
    <location>
        <begin position="36"/>
        <end position="56"/>
    </location>
</feature>
<dbReference type="Proteomes" id="UP000294558">
    <property type="component" value="Unassembled WGS sequence"/>
</dbReference>
<evidence type="ECO:0000256" key="4">
    <source>
        <dbReference type="ARBA" id="ARBA00022692"/>
    </source>
</evidence>
<keyword evidence="7 8" id="KW-0472">Membrane</keyword>
<dbReference type="Gene3D" id="1.10.3720.10">
    <property type="entry name" value="MetI-like"/>
    <property type="match status" value="1"/>
</dbReference>
<dbReference type="Pfam" id="PF00528">
    <property type="entry name" value="BPD_transp_1"/>
    <property type="match status" value="1"/>
</dbReference>